<protein>
    <submittedName>
        <fullName evidence="2">WYL domain-containing protein</fullName>
    </submittedName>
</protein>
<reference evidence="2" key="1">
    <citation type="submission" date="2020-09" db="EMBL/GenBank/DDBJ databases">
        <title>Draft Genome Sequence of Paenibacillus sp. WST5.</title>
        <authorList>
            <person name="Bao Z."/>
        </authorList>
    </citation>
    <scope>NUCLEOTIDE SEQUENCE</scope>
    <source>
        <strain evidence="2">WST5</strain>
    </source>
</reference>
<dbReference type="InterPro" id="IPR051534">
    <property type="entry name" value="CBASS_pafABC_assoc_protein"/>
</dbReference>
<accession>A0A926KRB7</accession>
<organism evidence="2 3">
    <name type="scientific">Paenibacillus sedimenti</name>
    <dbReference type="NCBI Taxonomy" id="2770274"/>
    <lineage>
        <taxon>Bacteria</taxon>
        <taxon>Bacillati</taxon>
        <taxon>Bacillota</taxon>
        <taxon>Bacilli</taxon>
        <taxon>Bacillales</taxon>
        <taxon>Paenibacillaceae</taxon>
        <taxon>Paenibacillus</taxon>
    </lineage>
</organism>
<dbReference type="PANTHER" id="PTHR34580:SF1">
    <property type="entry name" value="PROTEIN PAFC"/>
    <property type="match status" value="1"/>
</dbReference>
<dbReference type="Pfam" id="PF25583">
    <property type="entry name" value="WCX"/>
    <property type="match status" value="1"/>
</dbReference>
<evidence type="ECO:0000313" key="2">
    <source>
        <dbReference type="EMBL" id="MBD0382639.1"/>
    </source>
</evidence>
<comment type="caution">
    <text evidence="2">The sequence shown here is derived from an EMBL/GenBank/DDBJ whole genome shotgun (WGS) entry which is preliminary data.</text>
</comment>
<name>A0A926KRB7_9BACL</name>
<proteinExistence type="predicted"/>
<dbReference type="PANTHER" id="PTHR34580">
    <property type="match status" value="1"/>
</dbReference>
<evidence type="ECO:0000259" key="1">
    <source>
        <dbReference type="Pfam" id="PF25583"/>
    </source>
</evidence>
<dbReference type="PROSITE" id="PS52050">
    <property type="entry name" value="WYL"/>
    <property type="match status" value="1"/>
</dbReference>
<keyword evidence="3" id="KW-1185">Reference proteome</keyword>
<dbReference type="Proteomes" id="UP000650466">
    <property type="component" value="Unassembled WGS sequence"/>
</dbReference>
<dbReference type="EMBL" id="JACVVD010000008">
    <property type="protein sequence ID" value="MBD0382639.1"/>
    <property type="molecule type" value="Genomic_DNA"/>
</dbReference>
<gene>
    <name evidence="2" type="ORF">ICC18_21205</name>
</gene>
<evidence type="ECO:0000313" key="3">
    <source>
        <dbReference type="Proteomes" id="UP000650466"/>
    </source>
</evidence>
<dbReference type="InterPro" id="IPR057727">
    <property type="entry name" value="WCX_dom"/>
</dbReference>
<dbReference type="AlphaFoldDB" id="A0A926KRB7"/>
<sequence>MAKESFDKEIQFLRMLVLTSGAYSRQQFAERLGISIHTFDKTLRRLKDIVTTVHQQVPEIQGKEFAETMRYSYYDSTDPMLLFLFRAKSLKESESRRISTLLAAMNEKALTAMELLEACSNGLSIESALPDEKTIRTDLKYLEEVGVIKKESGPRPYRYRIHNDLVRELTHDELIDLYGFIDVMANTLVPSVQGYLLRDGLKKFISRDSDPSASIKPYLYKYHYYSRILDEAHLFTLTAAIQNRRRVQFLYFSPKNSQSYSSKNTNPLFEREMEGKLENTLPLKVVYDHQYGRWYLLSYNARHGIKKYRMEGITQLEETEPVEADLFNKKLKELEDKIQYSWLIDTGRPITLKVRFFNPDASQPNFIKERVLLQGQWGRITEENEESFVYEITVNGTTEIKPWIRSFGSSCEVLEPKYFREEMIAEWKEIGAYYESVRENI</sequence>
<dbReference type="RefSeq" id="WP_188176437.1">
    <property type="nucleotide sequence ID" value="NZ_JACVVD010000008.1"/>
</dbReference>
<feature type="domain" description="WCX" evidence="1">
    <location>
        <begin position="349"/>
        <end position="430"/>
    </location>
</feature>